<name>A0A016SSB1_9BILA</name>
<evidence type="ECO:0000313" key="1">
    <source>
        <dbReference type="EMBL" id="EYB93301.1"/>
    </source>
</evidence>
<reference evidence="2" key="1">
    <citation type="journal article" date="2015" name="Nat. Genet.">
        <title>The genome and transcriptome of the zoonotic hookworm Ancylostoma ceylanicum identify infection-specific gene families.</title>
        <authorList>
            <person name="Schwarz E.M."/>
            <person name="Hu Y."/>
            <person name="Antoshechkin I."/>
            <person name="Miller M.M."/>
            <person name="Sternberg P.W."/>
            <person name="Aroian R.V."/>
        </authorList>
    </citation>
    <scope>NUCLEOTIDE SEQUENCE</scope>
    <source>
        <strain evidence="2">HY135</strain>
    </source>
</reference>
<proteinExistence type="predicted"/>
<dbReference type="Proteomes" id="UP000024635">
    <property type="component" value="Unassembled WGS sequence"/>
</dbReference>
<sequence length="93" mass="10566">GFIRSAIIRNCPWSRPSLLHQGIFQQLLGAFFSTENRHQLRIRLLLAPIRLSRSVICHQQSVKLRMLKICLVVPPAQAQTPQAPAKVANRYPV</sequence>
<gene>
    <name evidence="1" type="primary">Acey_s0183.g905</name>
    <name evidence="1" type="ORF">Y032_0183g905</name>
</gene>
<organism evidence="1 2">
    <name type="scientific">Ancylostoma ceylanicum</name>
    <dbReference type="NCBI Taxonomy" id="53326"/>
    <lineage>
        <taxon>Eukaryota</taxon>
        <taxon>Metazoa</taxon>
        <taxon>Ecdysozoa</taxon>
        <taxon>Nematoda</taxon>
        <taxon>Chromadorea</taxon>
        <taxon>Rhabditida</taxon>
        <taxon>Rhabditina</taxon>
        <taxon>Rhabditomorpha</taxon>
        <taxon>Strongyloidea</taxon>
        <taxon>Ancylostomatidae</taxon>
        <taxon>Ancylostomatinae</taxon>
        <taxon>Ancylostoma</taxon>
    </lineage>
</organism>
<dbReference type="EMBL" id="JARK01001519">
    <property type="protein sequence ID" value="EYB93301.1"/>
    <property type="molecule type" value="Genomic_DNA"/>
</dbReference>
<accession>A0A016SSB1</accession>
<protein>
    <submittedName>
        <fullName evidence="1">Uncharacterized protein</fullName>
    </submittedName>
</protein>
<evidence type="ECO:0000313" key="2">
    <source>
        <dbReference type="Proteomes" id="UP000024635"/>
    </source>
</evidence>
<comment type="caution">
    <text evidence="1">The sequence shown here is derived from an EMBL/GenBank/DDBJ whole genome shotgun (WGS) entry which is preliminary data.</text>
</comment>
<feature type="non-terminal residue" evidence="1">
    <location>
        <position position="1"/>
    </location>
</feature>
<keyword evidence="2" id="KW-1185">Reference proteome</keyword>
<dbReference type="AlphaFoldDB" id="A0A016SSB1"/>